<evidence type="ECO:0000313" key="2">
    <source>
        <dbReference type="Proteomes" id="UP000265930"/>
    </source>
</evidence>
<evidence type="ECO:0000313" key="1">
    <source>
        <dbReference type="EMBL" id="RII34316.1"/>
    </source>
</evidence>
<sequence>MDDIRIMGQIGSQLNTTFKIFDNAIVNPDALKIIDYEKMLDSDETVSQGLEFLTLGVLIKLGEYDHENPEIKDFINNQFERMKGSIYLACEEILSAIWAGFSITEINYAMESGKTVLDSLSTYHPFGLYFNVDDKGRLLDMGVKQYLITGSHVDIPTNKCIIYTYNSRFGNLYGKSAFRRVYKNWLLKDPILKMMARALDKFGTPLVVAMVPEGQINDPDKPGEKVQQLDYVLRILADLQSQEAIAMTNSGENKADVKTLTNGGTGVGEAFISALTYINKMIYRGLLIPSLISDEGSSGSYSLGEKHFQTFDTILDSIYQDLTEVLIEQLIRRLIEFNFGPQDNYGKFPQKKISDDNKETLMKIFKDAVDIGTLDAEDQADLDYMRSSLDMPPKEIKKDTAADIEAMNNALNDYKRYKGNIGDTNE</sequence>
<dbReference type="RefSeq" id="WP_119367083.1">
    <property type="nucleotide sequence ID" value="NZ_QXDJ01000003.1"/>
</dbReference>
<name>A0A399IU14_9CLOT</name>
<gene>
    <name evidence="1" type="ORF">D2A34_14310</name>
</gene>
<reference evidence="1 2" key="1">
    <citation type="submission" date="2018-08" db="EMBL/GenBank/DDBJ databases">
        <title>Genome of Clostridium chromiireducens C1, DSM12136.</title>
        <authorList>
            <person name="Xing M."/>
            <person name="Wei Y."/>
            <person name="Ang E.L."/>
            <person name="Zhao H."/>
            <person name="Zhang Y."/>
        </authorList>
    </citation>
    <scope>NUCLEOTIDE SEQUENCE [LARGE SCALE GENOMIC DNA]</scope>
    <source>
        <strain evidence="1 2">C1</strain>
    </source>
</reference>
<dbReference type="EMBL" id="QXDJ01000003">
    <property type="protein sequence ID" value="RII34316.1"/>
    <property type="molecule type" value="Genomic_DNA"/>
</dbReference>
<dbReference type="AlphaFoldDB" id="A0A399IU14"/>
<protein>
    <submittedName>
        <fullName evidence="1">DUF935 family protein</fullName>
    </submittedName>
</protein>
<dbReference type="Pfam" id="PF06074">
    <property type="entry name" value="Portal_Mu"/>
    <property type="match status" value="1"/>
</dbReference>
<organism evidence="1 2">
    <name type="scientific">Clostridium chromiireducens</name>
    <dbReference type="NCBI Taxonomy" id="225345"/>
    <lineage>
        <taxon>Bacteria</taxon>
        <taxon>Bacillati</taxon>
        <taxon>Bacillota</taxon>
        <taxon>Clostridia</taxon>
        <taxon>Eubacteriales</taxon>
        <taxon>Clostridiaceae</taxon>
        <taxon>Clostridium</taxon>
    </lineage>
</organism>
<proteinExistence type="predicted"/>
<dbReference type="InterPro" id="IPR009279">
    <property type="entry name" value="Portal_Mu"/>
</dbReference>
<comment type="caution">
    <text evidence="1">The sequence shown here is derived from an EMBL/GenBank/DDBJ whole genome shotgun (WGS) entry which is preliminary data.</text>
</comment>
<dbReference type="Proteomes" id="UP000265930">
    <property type="component" value="Unassembled WGS sequence"/>
</dbReference>
<accession>A0A399IU14</accession>